<dbReference type="Pfam" id="PF08327">
    <property type="entry name" value="AHSA1"/>
    <property type="match status" value="1"/>
</dbReference>
<accession>A0ABU6DMC7</accession>
<dbReference type="Gene3D" id="3.30.530.20">
    <property type="match status" value="1"/>
</dbReference>
<dbReference type="Proteomes" id="UP001355653">
    <property type="component" value="Unassembled WGS sequence"/>
</dbReference>
<dbReference type="RefSeq" id="WP_127457947.1">
    <property type="nucleotide sequence ID" value="NZ_JAROBY010000069.1"/>
</dbReference>
<comment type="caution">
    <text evidence="3">The sequence shown here is derived from an EMBL/GenBank/DDBJ whole genome shotgun (WGS) entry which is preliminary data.</text>
</comment>
<name>A0ABU6DMC7_9BACL</name>
<dbReference type="CDD" id="cd08899">
    <property type="entry name" value="SRPBCC_CalC_Aha1-like_6"/>
    <property type="match status" value="1"/>
</dbReference>
<dbReference type="InterPro" id="IPR013538">
    <property type="entry name" value="ASHA1/2-like_C"/>
</dbReference>
<sequence length="176" mass="20035">MKRHGEELMPILNRSDEKWVLILERTLKHPIEDVWAALTESDQLPAWGPFATDRDLVSTGAVTLSHVNHSEENVKRQGEVLTVEAPHLLIFKWGNDILRWELISSSNNTVLILRHRFTDYQMAPSLAAGWTLCLKGLTGILDGKQMPSMAGSNAVLYGWQELHDEFKKMFESEANR</sequence>
<evidence type="ECO:0000256" key="1">
    <source>
        <dbReference type="ARBA" id="ARBA00006817"/>
    </source>
</evidence>
<dbReference type="SUPFAM" id="SSF55961">
    <property type="entry name" value="Bet v1-like"/>
    <property type="match status" value="1"/>
</dbReference>
<reference evidence="3 4" key="1">
    <citation type="submission" date="2023-03" db="EMBL/GenBank/DDBJ databases">
        <title>Bacillus Genome Sequencing.</title>
        <authorList>
            <person name="Dunlap C."/>
        </authorList>
    </citation>
    <scope>NUCLEOTIDE SEQUENCE [LARGE SCALE GENOMIC DNA]</scope>
    <source>
        <strain evidence="3 4">NRS-1351</strain>
    </source>
</reference>
<organism evidence="3 4">
    <name type="scientific">Paenibacillus chondroitinus</name>
    <dbReference type="NCBI Taxonomy" id="59842"/>
    <lineage>
        <taxon>Bacteria</taxon>
        <taxon>Bacillati</taxon>
        <taxon>Bacillota</taxon>
        <taxon>Bacilli</taxon>
        <taxon>Bacillales</taxon>
        <taxon>Paenibacillaceae</taxon>
        <taxon>Paenibacillus</taxon>
    </lineage>
</organism>
<evidence type="ECO:0000259" key="2">
    <source>
        <dbReference type="Pfam" id="PF08327"/>
    </source>
</evidence>
<proteinExistence type="inferred from homology"/>
<dbReference type="InterPro" id="IPR023393">
    <property type="entry name" value="START-like_dom_sf"/>
</dbReference>
<protein>
    <submittedName>
        <fullName evidence="3">SRPBCC family protein</fullName>
    </submittedName>
</protein>
<feature type="domain" description="Activator of Hsp90 ATPase homologue 1/2-like C-terminal" evidence="2">
    <location>
        <begin position="29"/>
        <end position="141"/>
    </location>
</feature>
<keyword evidence="4" id="KW-1185">Reference proteome</keyword>
<comment type="similarity">
    <text evidence="1">Belongs to the AHA1 family.</text>
</comment>
<evidence type="ECO:0000313" key="3">
    <source>
        <dbReference type="EMBL" id="MEB4798123.1"/>
    </source>
</evidence>
<dbReference type="EMBL" id="JAROBY010000069">
    <property type="protein sequence ID" value="MEB4798123.1"/>
    <property type="molecule type" value="Genomic_DNA"/>
</dbReference>
<evidence type="ECO:0000313" key="4">
    <source>
        <dbReference type="Proteomes" id="UP001355653"/>
    </source>
</evidence>
<gene>
    <name evidence="3" type="ORF">P5G65_29880</name>
</gene>